<evidence type="ECO:0000256" key="2">
    <source>
        <dbReference type="ARBA" id="ARBA00023015"/>
    </source>
</evidence>
<keyword evidence="3" id="KW-0238">DNA-binding</keyword>
<keyword evidence="6" id="KW-1185">Reference proteome</keyword>
<keyword evidence="2" id="KW-0805">Transcription regulation</keyword>
<dbReference type="EMBL" id="BAABAT010000078">
    <property type="protein sequence ID" value="GAA4263724.1"/>
    <property type="molecule type" value="Genomic_DNA"/>
</dbReference>
<dbReference type="Gene3D" id="1.10.10.10">
    <property type="entry name" value="Winged helix-like DNA-binding domain superfamily/Winged helix DNA-binding domain"/>
    <property type="match status" value="1"/>
</dbReference>
<accession>A0ABP8DVM3</accession>
<comment type="caution">
    <text evidence="5">The sequence shown here is derived from an EMBL/GenBank/DDBJ whole genome shotgun (WGS) entry which is preliminary data.</text>
</comment>
<dbReference type="InterPro" id="IPR036390">
    <property type="entry name" value="WH_DNA-bd_sf"/>
</dbReference>
<organism evidence="5 6">
    <name type="scientific">Dactylosporangium darangshiense</name>
    <dbReference type="NCBI Taxonomy" id="579108"/>
    <lineage>
        <taxon>Bacteria</taxon>
        <taxon>Bacillati</taxon>
        <taxon>Actinomycetota</taxon>
        <taxon>Actinomycetes</taxon>
        <taxon>Micromonosporales</taxon>
        <taxon>Micromonosporaceae</taxon>
        <taxon>Dactylosporangium</taxon>
    </lineage>
</organism>
<dbReference type="InterPro" id="IPR005650">
    <property type="entry name" value="BlaI_family"/>
</dbReference>
<evidence type="ECO:0000313" key="5">
    <source>
        <dbReference type="EMBL" id="GAA4263724.1"/>
    </source>
</evidence>
<evidence type="ECO:0008006" key="7">
    <source>
        <dbReference type="Google" id="ProtNLM"/>
    </source>
</evidence>
<gene>
    <name evidence="5" type="ORF">GCM10022255_110860</name>
</gene>
<evidence type="ECO:0000256" key="1">
    <source>
        <dbReference type="ARBA" id="ARBA00011046"/>
    </source>
</evidence>
<sequence>MAVLWAAAAPLSPAQVRQQLGDGLVYNTVQTVLTRLVEKGLVRRRRRLTGRGHVYFAAEDQAAAAARRMRAVLDGPGDRRAVLRQFTADLDPADADLLRALLQNPGEEDTA</sequence>
<dbReference type="Proteomes" id="UP001500620">
    <property type="component" value="Unassembled WGS sequence"/>
</dbReference>
<evidence type="ECO:0000256" key="4">
    <source>
        <dbReference type="ARBA" id="ARBA00023163"/>
    </source>
</evidence>
<name>A0ABP8DVM3_9ACTN</name>
<evidence type="ECO:0000256" key="3">
    <source>
        <dbReference type="ARBA" id="ARBA00023125"/>
    </source>
</evidence>
<proteinExistence type="inferred from homology"/>
<keyword evidence="4" id="KW-0804">Transcription</keyword>
<dbReference type="InterPro" id="IPR036388">
    <property type="entry name" value="WH-like_DNA-bd_sf"/>
</dbReference>
<protein>
    <recommendedName>
        <fullName evidence="7">Transcriptional regulator</fullName>
    </recommendedName>
</protein>
<dbReference type="Pfam" id="PF03965">
    <property type="entry name" value="Penicillinase_R"/>
    <property type="match status" value="1"/>
</dbReference>
<reference evidence="6" key="1">
    <citation type="journal article" date="2019" name="Int. J. Syst. Evol. Microbiol.">
        <title>The Global Catalogue of Microorganisms (GCM) 10K type strain sequencing project: providing services to taxonomists for standard genome sequencing and annotation.</title>
        <authorList>
            <consortium name="The Broad Institute Genomics Platform"/>
            <consortium name="The Broad Institute Genome Sequencing Center for Infectious Disease"/>
            <person name="Wu L."/>
            <person name="Ma J."/>
        </authorList>
    </citation>
    <scope>NUCLEOTIDE SEQUENCE [LARGE SCALE GENOMIC DNA]</scope>
    <source>
        <strain evidence="6">JCM 17441</strain>
    </source>
</reference>
<comment type="similarity">
    <text evidence="1">Belongs to the BlaI transcriptional regulatory family.</text>
</comment>
<evidence type="ECO:0000313" key="6">
    <source>
        <dbReference type="Proteomes" id="UP001500620"/>
    </source>
</evidence>
<dbReference type="SUPFAM" id="SSF46785">
    <property type="entry name" value="Winged helix' DNA-binding domain"/>
    <property type="match status" value="1"/>
</dbReference>